<dbReference type="InterPro" id="IPR036390">
    <property type="entry name" value="WH_DNA-bd_sf"/>
</dbReference>
<dbReference type="PANTHER" id="PTHR18964:SF149">
    <property type="entry name" value="BIFUNCTIONAL UDP-N-ACETYLGLUCOSAMINE 2-EPIMERASE_N-ACETYLMANNOSAMINE KINASE"/>
    <property type="match status" value="1"/>
</dbReference>
<evidence type="ECO:0000313" key="2">
    <source>
        <dbReference type="EMBL" id="QSX18056.1"/>
    </source>
</evidence>
<dbReference type="SUPFAM" id="SSF53067">
    <property type="entry name" value="Actin-like ATPase domain"/>
    <property type="match status" value="2"/>
</dbReference>
<name>A0A145R328_GLAPU</name>
<dbReference type="PANTHER" id="PTHR18964">
    <property type="entry name" value="ROK (REPRESSOR, ORF, KINASE) FAMILY"/>
    <property type="match status" value="1"/>
</dbReference>
<sequence length="401" mass="45823">MKITSSDYKYQHLGTVYRLVEQFELISRTDLAKLSGFAPASMTVLTKILIDHKLILERTSQNLPSRGRPAVGLSVSPFHWRYLCLTLAPQKLSIALCDLSGKLIYQQHYSLTSDEYLSLDQHILNCIQTFSLNTPLTNEALLAISISVVGKIDRTKTIITQLGQQPLTCPLVETLHRHFNQPILLNEHFQLWLLAEATLGSLIANDNVIFLQLDDQVNLSVLLKGALLHQDEHKRMNVDKMIMPKFSPLSDEIAEQQTEIERYQLTNQVTFPALANLIDRYFDHQHTCLEDKINYFCEQVEAENPQAMQILSHLTDNLAYMLMNLINIFSTEKIMLNSPLLRIKKPLFEQLQTKLQQNLLLNELRIDIVTSQYDWDSPLIPSIAIKLGIYEGCLLKGIVEV</sequence>
<dbReference type="GO" id="GO:0003677">
    <property type="term" value="F:DNA binding"/>
    <property type="evidence" value="ECO:0007669"/>
    <property type="project" value="TreeGrafter"/>
</dbReference>
<evidence type="ECO:0000313" key="3">
    <source>
        <dbReference type="Proteomes" id="UP000662736"/>
    </source>
</evidence>
<reference evidence="2" key="1">
    <citation type="submission" date="2021-03" db="EMBL/GenBank/DDBJ databases">
        <title>Characterization of a novel Integrative Conjugative Element in Glaesserella parasuis.</title>
        <authorList>
            <person name="Hu G."/>
            <person name="Sun H."/>
        </authorList>
    </citation>
    <scope>NUCLEOTIDE SEQUENCE</scope>
    <source>
        <strain evidence="2">GHP1807</strain>
    </source>
</reference>
<protein>
    <submittedName>
        <fullName evidence="2">ROK family protein</fullName>
    </submittedName>
</protein>
<comment type="similarity">
    <text evidence="1">Belongs to the ROK (NagC/XylR) family.</text>
</comment>
<gene>
    <name evidence="2" type="ORF">J1G54_06015</name>
</gene>
<dbReference type="SUPFAM" id="SSF46785">
    <property type="entry name" value="Winged helix' DNA-binding domain"/>
    <property type="match status" value="1"/>
</dbReference>
<dbReference type="InterPro" id="IPR000600">
    <property type="entry name" value="ROK"/>
</dbReference>
<dbReference type="InterPro" id="IPR043129">
    <property type="entry name" value="ATPase_NBD"/>
</dbReference>
<dbReference type="GO" id="GO:0006351">
    <property type="term" value="P:DNA-templated transcription"/>
    <property type="evidence" value="ECO:0007669"/>
    <property type="project" value="TreeGrafter"/>
</dbReference>
<accession>A0A145R328</accession>
<dbReference type="RefSeq" id="WP_012621711.1">
    <property type="nucleotide sequence ID" value="NZ_CBCRUP010000045.1"/>
</dbReference>
<dbReference type="GeneID" id="66618824"/>
<dbReference type="Pfam" id="PF00480">
    <property type="entry name" value="ROK"/>
    <property type="match status" value="1"/>
</dbReference>
<dbReference type="EMBL" id="CP071491">
    <property type="protein sequence ID" value="QSX18056.1"/>
    <property type="molecule type" value="Genomic_DNA"/>
</dbReference>
<evidence type="ECO:0000256" key="1">
    <source>
        <dbReference type="ARBA" id="ARBA00006479"/>
    </source>
</evidence>
<dbReference type="AlphaFoldDB" id="A0A145R328"/>
<dbReference type="OMA" id="SQYEWNS"/>
<dbReference type="Gene3D" id="1.10.10.10">
    <property type="entry name" value="Winged helix-like DNA-binding domain superfamily/Winged helix DNA-binding domain"/>
    <property type="match status" value="1"/>
</dbReference>
<proteinExistence type="inferred from homology"/>
<dbReference type="Proteomes" id="UP000662736">
    <property type="component" value="Chromosome"/>
</dbReference>
<organism evidence="2 3">
    <name type="scientific">Glaesserella parasuis</name>
    <name type="common">Haemophilus parasuis</name>
    <dbReference type="NCBI Taxonomy" id="738"/>
    <lineage>
        <taxon>Bacteria</taxon>
        <taxon>Pseudomonadati</taxon>
        <taxon>Pseudomonadota</taxon>
        <taxon>Gammaproteobacteria</taxon>
        <taxon>Pasteurellales</taxon>
        <taxon>Pasteurellaceae</taxon>
        <taxon>Glaesserella</taxon>
    </lineage>
</organism>
<dbReference type="Gene3D" id="3.30.420.40">
    <property type="match status" value="2"/>
</dbReference>
<dbReference type="InterPro" id="IPR036388">
    <property type="entry name" value="WH-like_DNA-bd_sf"/>
</dbReference>